<evidence type="ECO:0000313" key="2">
    <source>
        <dbReference type="EMBL" id="KAA0037624.1"/>
    </source>
</evidence>
<organism evidence="2 3">
    <name type="scientific">Cucumis melo var. makuwa</name>
    <name type="common">Oriental melon</name>
    <dbReference type="NCBI Taxonomy" id="1194695"/>
    <lineage>
        <taxon>Eukaryota</taxon>
        <taxon>Viridiplantae</taxon>
        <taxon>Streptophyta</taxon>
        <taxon>Embryophyta</taxon>
        <taxon>Tracheophyta</taxon>
        <taxon>Spermatophyta</taxon>
        <taxon>Magnoliopsida</taxon>
        <taxon>eudicotyledons</taxon>
        <taxon>Gunneridae</taxon>
        <taxon>Pentapetalae</taxon>
        <taxon>rosids</taxon>
        <taxon>fabids</taxon>
        <taxon>Cucurbitales</taxon>
        <taxon>Cucurbitaceae</taxon>
        <taxon>Benincaseae</taxon>
        <taxon>Cucumis</taxon>
    </lineage>
</organism>
<accession>A0A5A7T2D2</accession>
<protein>
    <submittedName>
        <fullName evidence="2">Uncharacterized protein</fullName>
    </submittedName>
</protein>
<feature type="compositionally biased region" description="Basic and acidic residues" evidence="1">
    <location>
        <begin position="1"/>
        <end position="12"/>
    </location>
</feature>
<feature type="region of interest" description="Disordered" evidence="1">
    <location>
        <begin position="1"/>
        <end position="24"/>
    </location>
</feature>
<sequence>MRKPDPVEHPPRDPSNPQTRRVARVRKLAPRSCSSSRAISCFSSLADPPVLEPSVCSGPFTPILEHLGPIDLERWIPQQGHKRCNLDLGTSLLGKHTCLAVRIRRANLQVLPRDTEDQIFVPTGAHVARVREHARDWVEAEVGAKASWRATKSDRGEP</sequence>
<dbReference type="EMBL" id="SSTE01018921">
    <property type="protein sequence ID" value="KAA0037624.1"/>
    <property type="molecule type" value="Genomic_DNA"/>
</dbReference>
<dbReference type="AlphaFoldDB" id="A0A5A7T2D2"/>
<dbReference type="Proteomes" id="UP000321393">
    <property type="component" value="Unassembled WGS sequence"/>
</dbReference>
<name>A0A5A7T2D2_CUCMM</name>
<evidence type="ECO:0000313" key="3">
    <source>
        <dbReference type="Proteomes" id="UP000321393"/>
    </source>
</evidence>
<proteinExistence type="predicted"/>
<comment type="caution">
    <text evidence="2">The sequence shown here is derived from an EMBL/GenBank/DDBJ whole genome shotgun (WGS) entry which is preliminary data.</text>
</comment>
<reference evidence="2 3" key="1">
    <citation type="submission" date="2019-08" db="EMBL/GenBank/DDBJ databases">
        <title>Draft genome sequences of two oriental melons (Cucumis melo L. var makuwa).</title>
        <authorList>
            <person name="Kwon S.-Y."/>
        </authorList>
    </citation>
    <scope>NUCLEOTIDE SEQUENCE [LARGE SCALE GENOMIC DNA]</scope>
    <source>
        <strain evidence="3">cv. SW 3</strain>
        <tissue evidence="2">Leaf</tissue>
    </source>
</reference>
<evidence type="ECO:0000256" key="1">
    <source>
        <dbReference type="SAM" id="MobiDB-lite"/>
    </source>
</evidence>
<gene>
    <name evidence="2" type="ORF">E6C27_scaffold277G002860</name>
</gene>